<dbReference type="PRINTS" id="PR00014">
    <property type="entry name" value="FNTYPEIII"/>
</dbReference>
<feature type="compositionally biased region" description="Basic and acidic residues" evidence="3">
    <location>
        <begin position="553"/>
        <end position="564"/>
    </location>
</feature>
<accession>A0ABD2ILB3</accession>
<proteinExistence type="predicted"/>
<evidence type="ECO:0000256" key="2">
    <source>
        <dbReference type="ARBA" id="ARBA00023319"/>
    </source>
</evidence>
<dbReference type="SMART" id="SM00060">
    <property type="entry name" value="FN3"/>
    <property type="match status" value="2"/>
</dbReference>
<feature type="domain" description="Fibronectin type-III" evidence="4">
    <location>
        <begin position="738"/>
        <end position="832"/>
    </location>
</feature>
<organism evidence="5 6">
    <name type="scientific">Heterodera schachtii</name>
    <name type="common">Sugarbeet cyst nematode worm</name>
    <name type="synonym">Tylenchus schachtii</name>
    <dbReference type="NCBI Taxonomy" id="97005"/>
    <lineage>
        <taxon>Eukaryota</taxon>
        <taxon>Metazoa</taxon>
        <taxon>Ecdysozoa</taxon>
        <taxon>Nematoda</taxon>
        <taxon>Chromadorea</taxon>
        <taxon>Rhabditida</taxon>
        <taxon>Tylenchina</taxon>
        <taxon>Tylenchomorpha</taxon>
        <taxon>Tylenchoidea</taxon>
        <taxon>Heteroderidae</taxon>
        <taxon>Heteroderinae</taxon>
        <taxon>Heterodera</taxon>
    </lineage>
</organism>
<dbReference type="SUPFAM" id="SSF49265">
    <property type="entry name" value="Fibronectin type III"/>
    <property type="match status" value="1"/>
</dbReference>
<feature type="region of interest" description="Disordered" evidence="3">
    <location>
        <begin position="274"/>
        <end position="295"/>
    </location>
</feature>
<dbReference type="Pfam" id="PF00041">
    <property type="entry name" value="fn3"/>
    <property type="match status" value="2"/>
</dbReference>
<dbReference type="FunFam" id="2.60.40.10:FF:000056">
    <property type="entry name" value="twitchin isoform X4"/>
    <property type="match status" value="1"/>
</dbReference>
<dbReference type="InterPro" id="IPR036116">
    <property type="entry name" value="FN3_sf"/>
</dbReference>
<feature type="compositionally biased region" description="Basic and acidic residues" evidence="3">
    <location>
        <begin position="388"/>
        <end position="400"/>
    </location>
</feature>
<feature type="domain" description="Fibronectin type-III" evidence="4">
    <location>
        <begin position="551"/>
        <end position="643"/>
    </location>
</feature>
<evidence type="ECO:0000313" key="5">
    <source>
        <dbReference type="EMBL" id="KAL3079947.1"/>
    </source>
</evidence>
<dbReference type="Proteomes" id="UP001620645">
    <property type="component" value="Unassembled WGS sequence"/>
</dbReference>
<feature type="region of interest" description="Disordered" evidence="3">
    <location>
        <begin position="466"/>
        <end position="574"/>
    </location>
</feature>
<dbReference type="InterPro" id="IPR013098">
    <property type="entry name" value="Ig_I-set"/>
</dbReference>
<evidence type="ECO:0000256" key="1">
    <source>
        <dbReference type="ARBA" id="ARBA00022737"/>
    </source>
</evidence>
<name>A0ABD2ILB3_HETSC</name>
<dbReference type="GO" id="GO:0030017">
    <property type="term" value="C:sarcomere"/>
    <property type="evidence" value="ECO:0007669"/>
    <property type="project" value="UniProtKB-ARBA"/>
</dbReference>
<dbReference type="AlphaFoldDB" id="A0ABD2ILB3"/>
<feature type="compositionally biased region" description="Basic and acidic residues" evidence="3">
    <location>
        <begin position="536"/>
        <end position="545"/>
    </location>
</feature>
<feature type="compositionally biased region" description="Low complexity" evidence="3">
    <location>
        <begin position="511"/>
        <end position="520"/>
    </location>
</feature>
<keyword evidence="6" id="KW-1185">Reference proteome</keyword>
<dbReference type="PROSITE" id="PS50853">
    <property type="entry name" value="FN3"/>
    <property type="match status" value="2"/>
</dbReference>
<gene>
    <name evidence="5" type="ORF">niasHS_011364</name>
</gene>
<dbReference type="InterPro" id="IPR003961">
    <property type="entry name" value="FN3_dom"/>
</dbReference>
<evidence type="ECO:0000313" key="6">
    <source>
        <dbReference type="Proteomes" id="UP001620645"/>
    </source>
</evidence>
<comment type="caution">
    <text evidence="5">The sequence shown here is derived from an EMBL/GenBank/DDBJ whole genome shotgun (WGS) entry which is preliminary data.</text>
</comment>
<protein>
    <recommendedName>
        <fullName evidence="4">Fibronectin type-III domain-containing protein</fullName>
    </recommendedName>
</protein>
<dbReference type="SUPFAM" id="SSF48726">
    <property type="entry name" value="Immunoglobulin"/>
    <property type="match status" value="1"/>
</dbReference>
<dbReference type="InterPro" id="IPR013783">
    <property type="entry name" value="Ig-like_fold"/>
</dbReference>
<dbReference type="Gene3D" id="2.60.40.10">
    <property type="entry name" value="Immunoglobulins"/>
    <property type="match status" value="3"/>
</dbReference>
<evidence type="ECO:0000259" key="4">
    <source>
        <dbReference type="PROSITE" id="PS50853"/>
    </source>
</evidence>
<dbReference type="EMBL" id="JBICCN010000299">
    <property type="protein sequence ID" value="KAL3079947.1"/>
    <property type="molecule type" value="Genomic_DNA"/>
</dbReference>
<dbReference type="InterPro" id="IPR036850">
    <property type="entry name" value="NDK-like_dom_sf"/>
</dbReference>
<feature type="region of interest" description="Disordered" evidence="3">
    <location>
        <begin position="417"/>
        <end position="445"/>
    </location>
</feature>
<dbReference type="Pfam" id="PF07679">
    <property type="entry name" value="I-set"/>
    <property type="match status" value="1"/>
</dbReference>
<reference evidence="5 6" key="1">
    <citation type="submission" date="2024-10" db="EMBL/GenBank/DDBJ databases">
        <authorList>
            <person name="Kim D."/>
        </authorList>
    </citation>
    <scope>NUCLEOTIDE SEQUENCE [LARGE SCALE GENOMIC DNA]</scope>
    <source>
        <strain evidence="5">Taebaek</strain>
    </source>
</reference>
<dbReference type="SUPFAM" id="SSF54919">
    <property type="entry name" value="Nucleoside diphosphate kinase, NDK"/>
    <property type="match status" value="1"/>
</dbReference>
<dbReference type="PANTHER" id="PTHR14340:SF9">
    <property type="entry name" value="FIBRONECTIN TYPE-III DOMAIN-CONTAINING PROTEIN"/>
    <property type="match status" value="1"/>
</dbReference>
<evidence type="ECO:0000256" key="3">
    <source>
        <dbReference type="SAM" id="MobiDB-lite"/>
    </source>
</evidence>
<dbReference type="InterPro" id="IPR036179">
    <property type="entry name" value="Ig-like_dom_sf"/>
</dbReference>
<dbReference type="PANTHER" id="PTHR14340">
    <property type="entry name" value="MICROFIBRIL-ASSOCIATED GLYCOPROTEIN 3"/>
    <property type="match status" value="1"/>
</dbReference>
<keyword evidence="1" id="KW-0677">Repeat</keyword>
<dbReference type="CDD" id="cd00063">
    <property type="entry name" value="FN3"/>
    <property type="match status" value="2"/>
</dbReference>
<sequence length="845" mass="93938">MFCCCLTVTPDLAGELYSSHQGASRHGFSSAFHPLATECQENAKKFDPLEAINRWRTLLGPSKLFANIYLSSCAEFDEIKCKNLRQMFAVSDTRNFCHGSFDCHAFAQDVHKRYRRTEAHADVVGRFNERFILSLASCANCVVMDDCLNVLPILSPSKKWRQAGPGRLHLLQCAGWQVSICMAVVTMTVASVGFYSTNDGLFLPYTPFHSDTDNAGIILAQSIGNALIMLGFVERLALMDKLDTTLDEADKKWQLFNIIKDNTTNINYGAMVETNTDGSKRAPPPTNFLRPNENSNTTNINYGAMAETNLDGSKRVPPPTNFLRPNENSNTININYGAMAETNLDGSKRVPPPTNFLRPNENSNTININYGAMAETNLDGSKRAPPPVDHHTPTDAKDGAAECNLWSPTTADANIQNAAAATRSSRSRSKSGGRPNYKEEEEEFETPKKVYYHNEFGRFTTRAEWEERERTASGGRRRRVDSGVAGAAGAAQQDDQRERTASRGRRRRVDSGAAGVAAQQDDQRERTASGGRRRRVDSGAADRDPNGCPGKPGRPEVTDNDRTHVSIKWTPPTDTGRLPITHYCVQRVEGTKTGRWIKVNDDCAYTDERVQPQHGYEYRVVAVNREGRGKPSDPSELAWAKPKFEAPRFEFDGKEVRVRAGKPLDLAISYVGAPLPDIKWFKQDLEMSGGIQTTPAITRLYIPESARSDSGQCRIVATNEKGTAEARVLISVVERPGPPEGPIRYPTTTTRSITLSWRPPKDYGGVELSGYRIDYQRLGARDWQRVPENVTLPNYTVHNLRNGAQYKFRVFAVNMVGTSGPLNGEPVTAKDPFVYPDEFEEDVLF</sequence>
<feature type="region of interest" description="Disordered" evidence="3">
    <location>
        <begin position="377"/>
        <end position="401"/>
    </location>
</feature>
<keyword evidence="2" id="KW-0393">Immunoglobulin domain</keyword>
<feature type="compositionally biased region" description="Low complexity" evidence="3">
    <location>
        <begin position="482"/>
        <end position="493"/>
    </location>
</feature>
<dbReference type="FunFam" id="2.60.40.10:FF:000031">
    <property type="entry name" value="Myosin-binding protein C, slow type"/>
    <property type="match status" value="1"/>
</dbReference>